<dbReference type="PANTHER" id="PTHR43544:SF2">
    <property type="entry name" value="OXIDOREDUCTASE"/>
    <property type="match status" value="1"/>
</dbReference>
<gene>
    <name evidence="2" type="ordered locus">BN6_63960</name>
</gene>
<dbReference type="Pfam" id="PF00106">
    <property type="entry name" value="adh_short"/>
    <property type="match status" value="1"/>
</dbReference>
<dbReference type="GO" id="GO:0016491">
    <property type="term" value="F:oxidoreductase activity"/>
    <property type="evidence" value="ECO:0007669"/>
    <property type="project" value="TreeGrafter"/>
</dbReference>
<organism evidence="2 3">
    <name type="scientific">Saccharothrix espanaensis (strain ATCC 51144 / DSM 44229 / JCM 9112 / NBRC 15066 / NRRL 15764)</name>
    <dbReference type="NCBI Taxonomy" id="1179773"/>
    <lineage>
        <taxon>Bacteria</taxon>
        <taxon>Bacillati</taxon>
        <taxon>Actinomycetota</taxon>
        <taxon>Actinomycetes</taxon>
        <taxon>Pseudonocardiales</taxon>
        <taxon>Pseudonocardiaceae</taxon>
        <taxon>Saccharothrix</taxon>
    </lineage>
</organism>
<dbReference type="AlphaFoldDB" id="K0KA19"/>
<dbReference type="HOGENOM" id="CLU_008901_0_1_11"/>
<keyword evidence="3" id="KW-1185">Reference proteome</keyword>
<protein>
    <submittedName>
        <fullName evidence="2">Oxidoreductase</fullName>
    </submittedName>
</protein>
<dbReference type="Proteomes" id="UP000006281">
    <property type="component" value="Chromosome"/>
</dbReference>
<dbReference type="KEGG" id="sesp:BN6_63960"/>
<evidence type="ECO:0000256" key="1">
    <source>
        <dbReference type="SAM" id="MobiDB-lite"/>
    </source>
</evidence>
<dbReference type="EMBL" id="HE804045">
    <property type="protein sequence ID" value="CCH33639.1"/>
    <property type="molecule type" value="Genomic_DNA"/>
</dbReference>
<dbReference type="eggNOG" id="COG1028">
    <property type="taxonomic scope" value="Bacteria"/>
</dbReference>
<feature type="compositionally biased region" description="Basic and acidic residues" evidence="1">
    <location>
        <begin position="50"/>
        <end position="61"/>
    </location>
</feature>
<dbReference type="RefSeq" id="WP_015103750.1">
    <property type="nucleotide sequence ID" value="NC_019673.1"/>
</dbReference>
<evidence type="ECO:0000313" key="3">
    <source>
        <dbReference type="Proteomes" id="UP000006281"/>
    </source>
</evidence>
<dbReference type="SUPFAM" id="SSF51735">
    <property type="entry name" value="NAD(P)-binding Rossmann-fold domains"/>
    <property type="match status" value="1"/>
</dbReference>
<dbReference type="InterPro" id="IPR002347">
    <property type="entry name" value="SDR_fam"/>
</dbReference>
<evidence type="ECO:0000313" key="2">
    <source>
        <dbReference type="EMBL" id="CCH33639.1"/>
    </source>
</evidence>
<dbReference type="GO" id="GO:0005737">
    <property type="term" value="C:cytoplasm"/>
    <property type="evidence" value="ECO:0007669"/>
    <property type="project" value="TreeGrafter"/>
</dbReference>
<dbReference type="PRINTS" id="PR00081">
    <property type="entry name" value="GDHRDH"/>
</dbReference>
<dbReference type="InterPro" id="IPR036291">
    <property type="entry name" value="NAD(P)-bd_dom_sf"/>
</dbReference>
<accession>K0KA19</accession>
<dbReference type="InterPro" id="IPR051468">
    <property type="entry name" value="Fungal_SecMetab_SDRs"/>
</dbReference>
<dbReference type="Gene3D" id="3.40.50.720">
    <property type="entry name" value="NAD(P)-binding Rossmann-like Domain"/>
    <property type="match status" value="2"/>
</dbReference>
<proteinExistence type="predicted"/>
<dbReference type="PANTHER" id="PTHR43544">
    <property type="entry name" value="SHORT-CHAIN DEHYDROGENASE/REDUCTASE"/>
    <property type="match status" value="1"/>
</dbReference>
<name>K0KA19_SACES</name>
<reference evidence="2 3" key="1">
    <citation type="journal article" date="2012" name="BMC Genomics">
        <title>Complete genome sequence of Saccharothrix espanaensis DSM 44229T and comparison to the other completely sequenced Pseudonocardiaceae.</title>
        <authorList>
            <person name="Strobel T."/>
            <person name="Al-Dilaimi A."/>
            <person name="Blom J."/>
            <person name="Gessner A."/>
            <person name="Kalinowski J."/>
            <person name="Luzhetska M."/>
            <person name="Puhler A."/>
            <person name="Szczepanowski R."/>
            <person name="Bechthold A."/>
            <person name="Ruckert C."/>
        </authorList>
    </citation>
    <scope>NUCLEOTIDE SEQUENCE [LARGE SCALE GENOMIC DNA]</scope>
    <source>
        <strain evidence="3">ATCC 51144 / DSM 44229 / JCM 9112 / NBRC 15066 / NRRL 15764</strain>
    </source>
</reference>
<dbReference type="STRING" id="1179773.BN6_63960"/>
<feature type="region of interest" description="Disordered" evidence="1">
    <location>
        <begin position="50"/>
        <end position="73"/>
    </location>
</feature>
<sequence length="465" mass="50220">MPIDPAEMEIALKVLAQVEELPTEHPDVVAIRRATSSIYKTVRKRRKADRRQAVTEADRAVTEATATGSPTRIDDETRGVLLQEPAPGSLAGTLLRARSCYTCKKRYTEVDAFYHQLCPACAELNRSRRDAGADLSGKRALLTGGRAKIGMYIALRLLRDGAHTTITTRFPHDAVRRFASMPDSADWLHRLRVVGIDLRDPSQVVRLADSVAAAGPLDILINNAAQTVRRSADAYAPLVAAESAPLPAGPLPELITFGHGVTAHPIALTSGLSDTLADLPEVTALALTAGSELIDAGGLVPDVAAVNSWVQRVNEVDPVELLEVQLCNSTAPFILISRLRPAMAASPARRKYVVNVSAMEGQFSRAYKGPGHPHTNMAKAALNMLTRTSAEEMLETDGILMTAVDTGWITDERPHPTKMRLAAEGFHAPLDLVDGAARVYDPIVRGELGEDLRGCFLKDYAPAAW</sequence>
<dbReference type="PATRIC" id="fig|1179773.3.peg.6444"/>